<dbReference type="EMBL" id="WEGJ01000019">
    <property type="protein sequence ID" value="MQY14281.1"/>
    <property type="molecule type" value="Genomic_DNA"/>
</dbReference>
<dbReference type="AlphaFoldDB" id="A0A7K0CLI7"/>
<keyword evidence="2" id="KW-1185">Reference proteome</keyword>
<comment type="caution">
    <text evidence="1">The sequence shown here is derived from an EMBL/GenBank/DDBJ whole genome shotgun (WGS) entry which is preliminary data.</text>
</comment>
<protein>
    <recommendedName>
        <fullName evidence="3">Winged helix DNA-binding domain-containing protein</fullName>
    </recommendedName>
</protein>
<organism evidence="1 2">
    <name type="scientific">Streptomyces smaragdinus</name>
    <dbReference type="NCBI Taxonomy" id="2585196"/>
    <lineage>
        <taxon>Bacteria</taxon>
        <taxon>Bacillati</taxon>
        <taxon>Actinomycetota</taxon>
        <taxon>Actinomycetes</taxon>
        <taxon>Kitasatosporales</taxon>
        <taxon>Streptomycetaceae</taxon>
        <taxon>Streptomyces</taxon>
    </lineage>
</organism>
<dbReference type="PANTHER" id="PTHR38479">
    <property type="entry name" value="LMO0824 PROTEIN"/>
    <property type="match status" value="1"/>
</dbReference>
<gene>
    <name evidence="1" type="ORF">SRB5_44440</name>
</gene>
<dbReference type="Proteomes" id="UP000466345">
    <property type="component" value="Unassembled WGS sequence"/>
</dbReference>
<reference evidence="1 2" key="1">
    <citation type="submission" date="2019-10" db="EMBL/GenBank/DDBJ databases">
        <title>Streptomyces smaragdinus sp. nov. and Streptomyces fabii sp. nov., isolated from the gut of fungus growing-termite Macrotermes natalensis.</title>
        <authorList>
            <person name="Schwitalla J."/>
            <person name="Benndorf R."/>
            <person name="Martin K."/>
            <person name="De Beer W."/>
            <person name="Kaster A.-K."/>
            <person name="Vollmers J."/>
            <person name="Poulsen M."/>
            <person name="Beemelmanns C."/>
        </authorList>
    </citation>
    <scope>NUCLEOTIDE SEQUENCE [LARGE SCALE GENOMIC DNA]</scope>
    <source>
        <strain evidence="1 2">RB5</strain>
    </source>
</reference>
<dbReference type="InterPro" id="IPR009351">
    <property type="entry name" value="AlkZ-like"/>
</dbReference>
<proteinExistence type="predicted"/>
<dbReference type="OrthoDB" id="9148135at2"/>
<dbReference type="RefSeq" id="WP_153454781.1">
    <property type="nucleotide sequence ID" value="NZ_WEGJ01000019.1"/>
</dbReference>
<name>A0A7K0CLI7_9ACTN</name>
<evidence type="ECO:0008006" key="3">
    <source>
        <dbReference type="Google" id="ProtNLM"/>
    </source>
</evidence>
<dbReference type="PANTHER" id="PTHR38479:SF2">
    <property type="entry name" value="WINGED HELIX DNA-BINDING DOMAIN-CONTAINING PROTEIN"/>
    <property type="match status" value="1"/>
</dbReference>
<evidence type="ECO:0000313" key="2">
    <source>
        <dbReference type="Proteomes" id="UP000466345"/>
    </source>
</evidence>
<sequence>MRRIANTERRARLATRHALTGGAKVTTPEDVATALVALHATDPATVYLSAALRMQTPSLTAVSDALYENPPQLVKLLAMRRTLFAVSHTLAPQIDAAAAREIAAKERKALLKHLTTWNNKDETWLAEAEEAVLAVLKERGEATGQEISAANPLLKTKITVFPGTKQETETGVASRVIRVLAADGRIRRGRPKGSWTSSQFRWAPGEAYPELPEADARADIAAHWLTAYGPGTEADFTWWTGWTRTAARKALAAAGAAEVTLEDGRPAYVAPDDVSRETPPDQPWAALLPALDPTPMGWKEREWFLPAGDVGLYDRSGNIGPTVWWNGRIVGGWAQRPDGEVVWRLLESSAELTAAVEAEATRLADLIGEARATPRFRTPLERELTA</sequence>
<accession>A0A7K0CLI7</accession>
<evidence type="ECO:0000313" key="1">
    <source>
        <dbReference type="EMBL" id="MQY14281.1"/>
    </source>
</evidence>
<dbReference type="Pfam" id="PF06224">
    <property type="entry name" value="AlkZ-like"/>
    <property type="match status" value="1"/>
</dbReference>